<dbReference type="KEGG" id="sge:DWG14_08465"/>
<accession>A0AAI8LAA6</accession>
<organism evidence="2 3">
    <name type="scientific">Streptomyces griseorubiginosus</name>
    <dbReference type="NCBI Taxonomy" id="67304"/>
    <lineage>
        <taxon>Bacteria</taxon>
        <taxon>Bacillati</taxon>
        <taxon>Actinomycetota</taxon>
        <taxon>Actinomycetes</taxon>
        <taxon>Kitasatosporales</taxon>
        <taxon>Streptomycetaceae</taxon>
        <taxon>Streptomyces</taxon>
    </lineage>
</organism>
<feature type="compositionally biased region" description="Pro residues" evidence="1">
    <location>
        <begin position="243"/>
        <end position="254"/>
    </location>
</feature>
<protein>
    <submittedName>
        <fullName evidence="2">Uncharacterized protein</fullName>
    </submittedName>
</protein>
<feature type="compositionally biased region" description="Basic residues" evidence="1">
    <location>
        <begin position="130"/>
        <end position="154"/>
    </location>
</feature>
<feature type="region of interest" description="Disordered" evidence="1">
    <location>
        <begin position="182"/>
        <end position="212"/>
    </location>
</feature>
<reference evidence="2 3" key="1">
    <citation type="submission" date="2018-09" db="EMBL/GenBank/DDBJ databases">
        <title>Production of Trimethoprim by Streptomyces sp. 3E-1.</title>
        <authorList>
            <person name="Kang H.J."/>
            <person name="Kim S.B."/>
        </authorList>
    </citation>
    <scope>NUCLEOTIDE SEQUENCE [LARGE SCALE GENOMIC DNA]</scope>
    <source>
        <strain evidence="2 3">3E-1</strain>
    </source>
</reference>
<feature type="compositionally biased region" description="Low complexity" evidence="1">
    <location>
        <begin position="271"/>
        <end position="284"/>
    </location>
</feature>
<evidence type="ECO:0000256" key="1">
    <source>
        <dbReference type="SAM" id="MobiDB-lite"/>
    </source>
</evidence>
<sequence length="397" mass="43030">MKTPVRDTRSPSPPAPVLPLRSPTTLDGWRARVRHKPSRPPIPPPADDSTPAGKDGVDENDPRVRYHAQLGLVETTDIIKGSLTAPAAVASQRGTPPSLPARRHRQRLPRHGQTHAAAPHRPGSPGPPRKALRHRRQPHPRRLHQRPARARHARRLVRGPGRLPRLGPLPPRHPAAARAAHEGLHRPCRPRHAAFPHRGLPRRRHRPAAARGSAADLRLLRLPRRRVGADRLLERYRLQRHPPGSPRSSLPPPAASYRGHRADPAALGAHPVGQPAAAPLQGAPRRMGQHRGHPRRAAEPAPSPARQPPGLRRTSTGSPTGSWNISPLWSAWPASLPSSTARKPSPATSCTTLPATSACPQQTRTTRRSDRAPSPHTRQEPGKPAAGGGSNPPTPAR</sequence>
<feature type="compositionally biased region" description="Basic and acidic residues" evidence="1">
    <location>
        <begin position="367"/>
        <end position="381"/>
    </location>
</feature>
<feature type="compositionally biased region" description="Basic residues" evidence="1">
    <location>
        <begin position="186"/>
        <end position="208"/>
    </location>
</feature>
<feature type="region of interest" description="Disordered" evidence="1">
    <location>
        <begin position="235"/>
        <end position="397"/>
    </location>
</feature>
<feature type="compositionally biased region" description="Polar residues" evidence="1">
    <location>
        <begin position="313"/>
        <end position="327"/>
    </location>
</feature>
<evidence type="ECO:0000313" key="3">
    <source>
        <dbReference type="Proteomes" id="UP000265765"/>
    </source>
</evidence>
<dbReference type="Proteomes" id="UP000265765">
    <property type="component" value="Chromosome"/>
</dbReference>
<evidence type="ECO:0000313" key="2">
    <source>
        <dbReference type="EMBL" id="AYC44156.1"/>
    </source>
</evidence>
<dbReference type="AlphaFoldDB" id="A0AAI8LAA6"/>
<feature type="compositionally biased region" description="Basic and acidic residues" evidence="1">
    <location>
        <begin position="55"/>
        <end position="64"/>
    </location>
</feature>
<feature type="compositionally biased region" description="Basic residues" evidence="1">
    <location>
        <begin position="101"/>
        <end position="113"/>
    </location>
</feature>
<gene>
    <name evidence="2" type="ORF">DWG14_08465</name>
</gene>
<feature type="region of interest" description="Disordered" evidence="1">
    <location>
        <begin position="84"/>
        <end position="154"/>
    </location>
</feature>
<proteinExistence type="predicted"/>
<feature type="region of interest" description="Disordered" evidence="1">
    <location>
        <begin position="1"/>
        <end position="65"/>
    </location>
</feature>
<feature type="compositionally biased region" description="Polar residues" evidence="1">
    <location>
        <begin position="336"/>
        <end position="364"/>
    </location>
</feature>
<dbReference type="EMBL" id="CP032427">
    <property type="protein sequence ID" value="AYC44156.1"/>
    <property type="molecule type" value="Genomic_DNA"/>
</dbReference>
<name>A0AAI8LAA6_9ACTN</name>